<dbReference type="SUPFAM" id="SSF57667">
    <property type="entry name" value="beta-beta-alpha zinc fingers"/>
    <property type="match status" value="1"/>
</dbReference>
<keyword evidence="6 12" id="KW-0949">S-adenosyl-L-methionine</keyword>
<keyword evidence="7" id="KW-0479">Metal-binding</keyword>
<keyword evidence="5 12" id="KW-0808">Transferase</keyword>
<evidence type="ECO:0000256" key="7">
    <source>
        <dbReference type="ARBA" id="ARBA00022723"/>
    </source>
</evidence>
<evidence type="ECO:0000256" key="5">
    <source>
        <dbReference type="ARBA" id="ARBA00022679"/>
    </source>
</evidence>
<keyword evidence="9" id="KW-0862">Zinc</keyword>
<evidence type="ECO:0000259" key="14">
    <source>
        <dbReference type="Pfam" id="PF21137"/>
    </source>
</evidence>
<evidence type="ECO:0000256" key="12">
    <source>
        <dbReference type="PROSITE-ProRule" id="PRU01015"/>
    </source>
</evidence>
<evidence type="ECO:0000256" key="4">
    <source>
        <dbReference type="ARBA" id="ARBA00022603"/>
    </source>
</evidence>
<dbReference type="Pfam" id="PF06325">
    <property type="entry name" value="PrmA"/>
    <property type="match status" value="1"/>
</dbReference>
<comment type="subcellular location">
    <subcellularLocation>
        <location evidence="1">Cytoplasm</location>
        <location evidence="1">Cytosol</location>
    </subcellularLocation>
</comment>
<dbReference type="Pfam" id="PF22528">
    <property type="entry name" value="PRMT_C"/>
    <property type="match status" value="1"/>
</dbReference>
<dbReference type="GO" id="GO:0008270">
    <property type="term" value="F:zinc ion binding"/>
    <property type="evidence" value="ECO:0007669"/>
    <property type="project" value="UniProtKB-KW"/>
</dbReference>
<reference evidence="16" key="1">
    <citation type="submission" date="2015-06" db="EMBL/GenBank/DDBJ databases">
        <title>Genetic Architecture Underlying Mating-Type Determination in the Yeast Leucosporidium scottii and the Evolution of Mating Systems in Basidiomycetes.</title>
        <authorList>
            <person name="Maia T.M."/>
            <person name="Lopes S."/>
            <person name="Almeida J.M.G.C.F."/>
            <person name="Rosa L.H."/>
            <person name="Sampaio J.P."/>
            <person name="Goncalves P."/>
            <person name="Coelho M.A."/>
        </authorList>
    </citation>
    <scope>NUCLEOTIDE SEQUENCE</scope>
</reference>
<dbReference type="GO" id="GO:0032259">
    <property type="term" value="P:methylation"/>
    <property type="evidence" value="ECO:0007669"/>
    <property type="project" value="UniProtKB-KW"/>
</dbReference>
<comment type="catalytic activity">
    <reaction evidence="11">
        <text>L-arginyl-[protein] + S-adenosyl-L-methionine = N(omega)-methyl-L-arginyl-[protein] + S-adenosyl-L-homocysteine + H(+)</text>
        <dbReference type="Rhea" id="RHEA:48100"/>
        <dbReference type="Rhea" id="RHEA-COMP:10532"/>
        <dbReference type="Rhea" id="RHEA-COMP:11990"/>
        <dbReference type="ChEBI" id="CHEBI:15378"/>
        <dbReference type="ChEBI" id="CHEBI:29965"/>
        <dbReference type="ChEBI" id="CHEBI:57856"/>
        <dbReference type="ChEBI" id="CHEBI:59789"/>
        <dbReference type="ChEBI" id="CHEBI:65280"/>
    </reaction>
    <physiologicalReaction direction="left-to-right" evidence="11">
        <dbReference type="Rhea" id="RHEA:48101"/>
    </physiologicalReaction>
</comment>
<keyword evidence="3" id="KW-0963">Cytoplasm</keyword>
<dbReference type="EC" id="2.1.1.319" evidence="2"/>
<dbReference type="Gene3D" id="3.40.50.150">
    <property type="entry name" value="Vaccinia Virus protein VP39"/>
    <property type="match status" value="1"/>
</dbReference>
<dbReference type="InterPro" id="IPR049482">
    <property type="entry name" value="ANM3-like_C2H2_Zf"/>
</dbReference>
<dbReference type="FunFam" id="3.40.50.150:FF:000016">
    <property type="entry name" value="Protein arginine N-methyltransferase 6"/>
    <property type="match status" value="1"/>
</dbReference>
<feature type="region of interest" description="Disordered" evidence="13">
    <location>
        <begin position="1"/>
        <end position="28"/>
    </location>
</feature>
<dbReference type="GO" id="GO:0005634">
    <property type="term" value="C:nucleus"/>
    <property type="evidence" value="ECO:0007669"/>
    <property type="project" value="TreeGrafter"/>
</dbReference>
<evidence type="ECO:0000313" key="16">
    <source>
        <dbReference type="EMBL" id="CRX79081.1"/>
    </source>
</evidence>
<dbReference type="SUPFAM" id="SSF53335">
    <property type="entry name" value="S-adenosyl-L-methionine-dependent methyltransferases"/>
    <property type="match status" value="1"/>
</dbReference>
<dbReference type="Gene3D" id="2.70.160.11">
    <property type="entry name" value="Hnrnp arginine n-methyltransferase1"/>
    <property type="match status" value="1"/>
</dbReference>
<sequence>MSAADSSSSSSSVSDGQPETWDDWTEEPVEAKSLFDDSTHPSPQQALLHDKQTHGVDLLLLASTLDFFERVRLINWIRATKPDPKSLVRLDRSSAFLEDDAFLKPVVEDDALLRGLLCISLDLSPTPSSSSAPAPSSSHPTASESDIIQALRAQLADSNQALDQLKNIIKDRLGETMGLNSAKEMQEEVVVKKDTKGKGVEGEERDDDSHYFEIHEIMLKDKIRTNAYRDFILSNPAIFKDAVVLDVGCGSGILSMFAAQSGAKKVYAVDASAVAHKAERNIKANGLSDVITYVRCSCSTSKETRLTHLRLHSVVKGKVENIELPEKVDVIVSEWMGYFLLYECMLDSVLHARERFMKPTGLMVPSQTSIILTLFSGASLINDRIAFWEDVYGYKMAAMKEEIYDDALIDVVNGGDIVSDEYSLSDIVTQTVTVPELSFTTPFTLTATTATTVNAFLGHFDTFFTTDGRLASAALGPKDLKETEIFFTTGAKGTPTHWKQTVFLLREPFQVAEGTTVSGSFTCSKNPENSRELVVEMTWSVQPKGAEKEGEVKAQVWKVR</sequence>
<keyword evidence="4 12" id="KW-0489">Methyltransferase</keyword>
<dbReference type="InterPro" id="IPR055135">
    <property type="entry name" value="PRMT_dom"/>
</dbReference>
<dbReference type="AlphaFoldDB" id="A0A0H5FSZ0"/>
<evidence type="ECO:0000256" key="1">
    <source>
        <dbReference type="ARBA" id="ARBA00004514"/>
    </source>
</evidence>
<protein>
    <recommendedName>
        <fullName evidence="2">type I protein arginine methyltransferase</fullName>
        <ecNumber evidence="2">2.1.1.319</ecNumber>
    </recommendedName>
</protein>
<dbReference type="GO" id="GO:0035242">
    <property type="term" value="F:protein-arginine omega-N asymmetric methyltransferase activity"/>
    <property type="evidence" value="ECO:0007669"/>
    <property type="project" value="UniProtKB-EC"/>
</dbReference>
<evidence type="ECO:0000256" key="3">
    <source>
        <dbReference type="ARBA" id="ARBA00022490"/>
    </source>
</evidence>
<dbReference type="InterPro" id="IPR029063">
    <property type="entry name" value="SAM-dependent_MTases_sf"/>
</dbReference>
<evidence type="ECO:0000256" key="11">
    <source>
        <dbReference type="ARBA" id="ARBA00049303"/>
    </source>
</evidence>
<dbReference type="CDD" id="cd02440">
    <property type="entry name" value="AdoMet_MTases"/>
    <property type="match status" value="1"/>
</dbReference>
<dbReference type="GO" id="GO:0042054">
    <property type="term" value="F:histone methyltransferase activity"/>
    <property type="evidence" value="ECO:0007669"/>
    <property type="project" value="TreeGrafter"/>
</dbReference>
<evidence type="ECO:0000256" key="10">
    <source>
        <dbReference type="ARBA" id="ARBA00047384"/>
    </source>
</evidence>
<dbReference type="PANTHER" id="PTHR11006:SF53">
    <property type="entry name" value="PROTEIN ARGININE N-METHYLTRANSFERASE 3"/>
    <property type="match status" value="1"/>
</dbReference>
<dbReference type="EMBL" id="LN868507">
    <property type="protein sequence ID" value="CRX79081.1"/>
    <property type="molecule type" value="Genomic_DNA"/>
</dbReference>
<dbReference type="GO" id="GO:0005829">
    <property type="term" value="C:cytosol"/>
    <property type="evidence" value="ECO:0007669"/>
    <property type="project" value="UniProtKB-SubCell"/>
</dbReference>
<dbReference type="InterPro" id="IPR036236">
    <property type="entry name" value="Znf_C2H2_sf"/>
</dbReference>
<dbReference type="InterPro" id="IPR025799">
    <property type="entry name" value="Arg_MeTrfase"/>
</dbReference>
<evidence type="ECO:0000256" key="9">
    <source>
        <dbReference type="ARBA" id="ARBA00022833"/>
    </source>
</evidence>
<dbReference type="Pfam" id="PF21137">
    <property type="entry name" value="ANM3_C2H2_Zf"/>
    <property type="match status" value="1"/>
</dbReference>
<comment type="catalytic activity">
    <reaction evidence="10">
        <text>L-arginyl-[protein] + 2 S-adenosyl-L-methionine = N(omega),N(omega)-dimethyl-L-arginyl-[protein] + 2 S-adenosyl-L-homocysteine + 2 H(+)</text>
        <dbReference type="Rhea" id="RHEA:48096"/>
        <dbReference type="Rhea" id="RHEA-COMP:10532"/>
        <dbReference type="Rhea" id="RHEA-COMP:11991"/>
        <dbReference type="ChEBI" id="CHEBI:15378"/>
        <dbReference type="ChEBI" id="CHEBI:29965"/>
        <dbReference type="ChEBI" id="CHEBI:57856"/>
        <dbReference type="ChEBI" id="CHEBI:59789"/>
        <dbReference type="ChEBI" id="CHEBI:61897"/>
        <dbReference type="EC" id="2.1.1.319"/>
    </reaction>
    <physiologicalReaction direction="left-to-right" evidence="10">
        <dbReference type="Rhea" id="RHEA:48097"/>
    </physiologicalReaction>
</comment>
<feature type="domain" description="Protein arginine N-methyltransferase 3-like C2H2 zinc finger" evidence="14">
    <location>
        <begin position="64"/>
        <end position="105"/>
    </location>
</feature>
<evidence type="ECO:0000256" key="2">
    <source>
        <dbReference type="ARBA" id="ARBA00011925"/>
    </source>
</evidence>
<evidence type="ECO:0000256" key="8">
    <source>
        <dbReference type="ARBA" id="ARBA00022771"/>
    </source>
</evidence>
<feature type="domain" description="Protein arginine N-methyltransferase" evidence="15">
    <location>
        <begin position="370"/>
        <end position="542"/>
    </location>
</feature>
<accession>A0A0H5FSZ0</accession>
<dbReference type="PROSITE" id="PS51678">
    <property type="entry name" value="SAM_MT_PRMT"/>
    <property type="match status" value="1"/>
</dbReference>
<proteinExistence type="predicted"/>
<gene>
    <name evidence="16" type="ORF">ls5930a1_00124</name>
</gene>
<name>A0A0H5FSZ0_9BASI</name>
<keyword evidence="8" id="KW-0863">Zinc-finger</keyword>
<evidence type="ECO:0000256" key="6">
    <source>
        <dbReference type="ARBA" id="ARBA00022691"/>
    </source>
</evidence>
<evidence type="ECO:0000256" key="13">
    <source>
        <dbReference type="SAM" id="MobiDB-lite"/>
    </source>
</evidence>
<evidence type="ECO:0000259" key="15">
    <source>
        <dbReference type="Pfam" id="PF22528"/>
    </source>
</evidence>
<dbReference type="PANTHER" id="PTHR11006">
    <property type="entry name" value="PROTEIN ARGININE N-METHYLTRANSFERASE"/>
    <property type="match status" value="1"/>
</dbReference>
<feature type="compositionally biased region" description="Low complexity" evidence="13">
    <location>
        <begin position="1"/>
        <end position="15"/>
    </location>
</feature>
<organism evidence="16">
    <name type="scientific">Leucosporidium scottii</name>
    <dbReference type="NCBI Taxonomy" id="5278"/>
    <lineage>
        <taxon>Eukaryota</taxon>
        <taxon>Fungi</taxon>
        <taxon>Dikarya</taxon>
        <taxon>Basidiomycota</taxon>
        <taxon>Pucciniomycotina</taxon>
        <taxon>Microbotryomycetes</taxon>
        <taxon>Leucosporidiales</taxon>
        <taxon>Leucosporidium</taxon>
    </lineage>
</organism>